<dbReference type="RefSeq" id="WP_066838998.1">
    <property type="nucleotide sequence ID" value="NZ_LSTQ01000010.1"/>
</dbReference>
<dbReference type="SUPFAM" id="SSF103032">
    <property type="entry name" value="Hypothetical protein YwqG"/>
    <property type="match status" value="1"/>
</dbReference>
<evidence type="ECO:0000313" key="2">
    <source>
        <dbReference type="Proteomes" id="UP000076947"/>
    </source>
</evidence>
<reference evidence="2" key="1">
    <citation type="submission" date="2016-02" db="EMBL/GenBank/DDBJ databases">
        <authorList>
            <person name="Kaur G."/>
            <person name="Nair G.R."/>
            <person name="Mayilraj S."/>
        </authorList>
    </citation>
    <scope>NUCLEOTIDE SEQUENCE [LARGE SCALE GENOMIC DNA]</scope>
    <source>
        <strain evidence="2">GA-15</strain>
    </source>
</reference>
<name>A0A177IM74_9CORY</name>
<dbReference type="Proteomes" id="UP000076947">
    <property type="component" value="Unassembled WGS sequence"/>
</dbReference>
<dbReference type="AlphaFoldDB" id="A0A177IM74"/>
<protein>
    <recommendedName>
        <fullName evidence="3">DUF1963 domain-containing protein</fullName>
    </recommendedName>
</protein>
<sequence>MNSPATSQSLTQFREWLNSQEIPEDVAKPRRAGFFIEEDGSIESLNKRWLAGEEVSWLGGPAPLEGAWPVNADGKPLAHVATLSLHVEFDKELDFDDLDVGETIDGSPRSGYLTVFHDLEAYGATWDDPSSWLAKWYTVYDIPSQRFPLVSPPAEVDTPTEVFQMGRFVPGYSIVSPDDVHGEIFERYELAYQEYLRQWQKLRKPNQGPPLRDDYPVPLTALYAHSYAGFDTANNELLPEVLPKDIDNEFNYYVCLAQIESWTTLTEWFGDASPLEVWIAFADLGLGDLHKNWCLTRTD</sequence>
<organism evidence="1 2">
    <name type="scientific">Corynebacterium stationis</name>
    <dbReference type="NCBI Taxonomy" id="1705"/>
    <lineage>
        <taxon>Bacteria</taxon>
        <taxon>Bacillati</taxon>
        <taxon>Actinomycetota</taxon>
        <taxon>Actinomycetes</taxon>
        <taxon>Mycobacteriales</taxon>
        <taxon>Corynebacteriaceae</taxon>
        <taxon>Corynebacterium</taxon>
    </lineage>
</organism>
<keyword evidence="2" id="KW-1185">Reference proteome</keyword>
<gene>
    <name evidence="1" type="ORF">AYJ05_08930</name>
</gene>
<dbReference type="InterPro" id="IPR035948">
    <property type="entry name" value="YwqG-like_sf"/>
</dbReference>
<dbReference type="Gene3D" id="2.30.320.10">
    <property type="entry name" value="YwqG-like"/>
    <property type="match status" value="1"/>
</dbReference>
<accession>A0A177IM74</accession>
<proteinExistence type="predicted"/>
<comment type="caution">
    <text evidence="1">The sequence shown here is derived from an EMBL/GenBank/DDBJ whole genome shotgun (WGS) entry which is preliminary data.</text>
</comment>
<dbReference type="EMBL" id="LSTQ01000010">
    <property type="protein sequence ID" value="OAH29943.1"/>
    <property type="molecule type" value="Genomic_DNA"/>
</dbReference>
<evidence type="ECO:0008006" key="3">
    <source>
        <dbReference type="Google" id="ProtNLM"/>
    </source>
</evidence>
<evidence type="ECO:0000313" key="1">
    <source>
        <dbReference type="EMBL" id="OAH29943.1"/>
    </source>
</evidence>